<dbReference type="InterPro" id="IPR025827">
    <property type="entry name" value="Zn_ribbon_recom_dom"/>
</dbReference>
<dbReference type="PANTHER" id="PTHR30461:SF23">
    <property type="entry name" value="DNA RECOMBINASE-RELATED"/>
    <property type="match status" value="1"/>
</dbReference>
<dbReference type="InterPro" id="IPR038109">
    <property type="entry name" value="DNA_bind_recomb_sf"/>
</dbReference>
<dbReference type="Proteomes" id="UP000702954">
    <property type="component" value="Unassembled WGS sequence"/>
</dbReference>
<reference evidence="3 6" key="1">
    <citation type="journal article" date="2018" name="Int. J. Syst. Evol. Microbiol.">
        <title>Draft Genome Sequence of Faecalimonas umbilicata JCM 30896T, an Acetate-Producing Bacterium Isolated from Human Feces.</title>
        <authorList>
            <person name="Sakamoto M."/>
            <person name="Ikeyama N."/>
            <person name="Yuki M."/>
            <person name="Ohkuma M."/>
        </authorList>
    </citation>
    <scope>NUCLEOTIDE SEQUENCE [LARGE SCALE GENOMIC DNA]</scope>
    <source>
        <strain evidence="3 6">EGH7</strain>
    </source>
</reference>
<proteinExistence type="predicted"/>
<dbReference type="EMBL" id="SLZV01000046">
    <property type="protein sequence ID" value="TCS60093.1"/>
    <property type="molecule type" value="Genomic_DNA"/>
</dbReference>
<dbReference type="PROSITE" id="PS51736">
    <property type="entry name" value="RECOMBINASES_3"/>
    <property type="match status" value="1"/>
</dbReference>
<gene>
    <name evidence="4" type="ORF">EDD74_1463</name>
    <name evidence="3" type="ORF">FAEUMB_29820</name>
</gene>
<evidence type="ECO:0000313" key="6">
    <source>
        <dbReference type="Proteomes" id="UP000702954"/>
    </source>
</evidence>
<keyword evidence="6" id="KW-1185">Reference proteome</keyword>
<dbReference type="InterPro" id="IPR011109">
    <property type="entry name" value="DNA_bind_recombinase_dom"/>
</dbReference>
<dbReference type="Proteomes" id="UP000294613">
    <property type="component" value="Unassembled WGS sequence"/>
</dbReference>
<sequence length="541" mass="63573">MARTSKRKRRLESQELFEKKTEKAYVAGVYARLSVDHQDGDEVSIETQIEMGKTFIETHKDILLYDCYSDLGATGTNFWRSDFERLMQDVREEKINCVIVKDFSRFGRNYIEVGNFVEKMFPFMGVRFISITDQYDSAKQGDCNEALSMHLKNIANELYARDVAEKVKASKQTKRKQGEYLGSVPPYGFRIEKMDGRRTLVRESLTSEIVREIFVRYDSGENVVSIVKWLYEQKIHCPGDYKAYKTVYQQEGQKLRQWRREAIRYLLSNVVYIGNLAQSGKHIREPIIAEHVHEPLVPEEVFCRVGERLEGNRKIQKSRSLRNNTMEEVFRDILYCGECGHKFSRTVTEREFSNNKKRTFVSYGCPNRKRIDEDKCKNESITVLQLQKVILHLLKKEFLLSDIQMKKLTDFNREVGEIRKGQIEKTQKELQKSVENIDRKISFCYMEYRSGSTSQTQFLEIKKKLEEKKEQNQRLLRELSLKYASVDRLVDKQNQALCTVLKCQGGAVLNAELVQNLIGKIYVYPGKRIEVLWKWKDIWME</sequence>
<dbReference type="SUPFAM" id="SSF53041">
    <property type="entry name" value="Resolvase-like"/>
    <property type="match status" value="1"/>
</dbReference>
<dbReference type="EMBL" id="BHEO01000008">
    <property type="protein sequence ID" value="GBU06441.1"/>
    <property type="molecule type" value="Genomic_DNA"/>
</dbReference>
<dbReference type="Gene3D" id="3.40.50.1390">
    <property type="entry name" value="Resolvase, N-terminal catalytic domain"/>
    <property type="match status" value="1"/>
</dbReference>
<evidence type="ECO:0000259" key="1">
    <source>
        <dbReference type="PROSITE" id="PS51736"/>
    </source>
</evidence>
<dbReference type="PROSITE" id="PS51737">
    <property type="entry name" value="RECOMBINASE_DNA_BIND"/>
    <property type="match status" value="1"/>
</dbReference>
<organism evidence="4 5">
    <name type="scientific">Faecalimonas umbilicata</name>
    <dbReference type="NCBI Taxonomy" id="1912855"/>
    <lineage>
        <taxon>Bacteria</taxon>
        <taxon>Bacillati</taxon>
        <taxon>Bacillota</taxon>
        <taxon>Clostridia</taxon>
        <taxon>Lachnospirales</taxon>
        <taxon>Lachnospiraceae</taxon>
        <taxon>Faecalimonas</taxon>
    </lineage>
</organism>
<dbReference type="SMART" id="SM00857">
    <property type="entry name" value="Resolvase"/>
    <property type="match status" value="1"/>
</dbReference>
<feature type="domain" description="Recombinase" evidence="2">
    <location>
        <begin position="186"/>
        <end position="315"/>
    </location>
</feature>
<feature type="domain" description="Resolvase/invertase-type recombinase catalytic" evidence="1">
    <location>
        <begin position="26"/>
        <end position="178"/>
    </location>
</feature>
<name>A0A4R3J5I3_9FIRM</name>
<dbReference type="RefSeq" id="WP_116442336.1">
    <property type="nucleotide sequence ID" value="NZ_BHEO01000008.1"/>
</dbReference>
<dbReference type="Gene3D" id="3.90.1750.20">
    <property type="entry name" value="Putative Large Serine Recombinase, Chain B, Domain 2"/>
    <property type="match status" value="1"/>
</dbReference>
<evidence type="ECO:0000313" key="5">
    <source>
        <dbReference type="Proteomes" id="UP000294613"/>
    </source>
</evidence>
<dbReference type="InterPro" id="IPR036162">
    <property type="entry name" value="Resolvase-like_N_sf"/>
</dbReference>
<reference evidence="4 5" key="2">
    <citation type="submission" date="2019-03" db="EMBL/GenBank/DDBJ databases">
        <title>Genomic Encyclopedia of Type Strains, Phase IV (KMG-IV): sequencing the most valuable type-strain genomes for metagenomic binning, comparative biology and taxonomic classification.</title>
        <authorList>
            <person name="Goeker M."/>
        </authorList>
    </citation>
    <scope>NUCLEOTIDE SEQUENCE [LARGE SCALE GENOMIC DNA]</scope>
    <source>
        <strain evidence="4 5">DSM 103426</strain>
    </source>
</reference>
<evidence type="ECO:0000259" key="2">
    <source>
        <dbReference type="PROSITE" id="PS51737"/>
    </source>
</evidence>
<dbReference type="InterPro" id="IPR006119">
    <property type="entry name" value="Resolv_N"/>
</dbReference>
<dbReference type="Pfam" id="PF00239">
    <property type="entry name" value="Resolvase"/>
    <property type="match status" value="1"/>
</dbReference>
<evidence type="ECO:0000313" key="4">
    <source>
        <dbReference type="EMBL" id="TCS60093.1"/>
    </source>
</evidence>
<dbReference type="GO" id="GO:0000150">
    <property type="term" value="F:DNA strand exchange activity"/>
    <property type="evidence" value="ECO:0007669"/>
    <property type="project" value="InterPro"/>
</dbReference>
<accession>A0A4R3J5I3</accession>
<dbReference type="Pfam" id="PF07508">
    <property type="entry name" value="Recombinase"/>
    <property type="match status" value="1"/>
</dbReference>
<dbReference type="InterPro" id="IPR050639">
    <property type="entry name" value="SSR_resolvase"/>
</dbReference>
<dbReference type="AlphaFoldDB" id="A0A4R3J5I3"/>
<comment type="caution">
    <text evidence="4">The sequence shown here is derived from an EMBL/GenBank/DDBJ whole genome shotgun (WGS) entry which is preliminary data.</text>
</comment>
<dbReference type="Pfam" id="PF13408">
    <property type="entry name" value="Zn_ribbon_recom"/>
    <property type="match status" value="1"/>
</dbReference>
<evidence type="ECO:0000313" key="3">
    <source>
        <dbReference type="EMBL" id="GBU06441.1"/>
    </source>
</evidence>
<dbReference type="PANTHER" id="PTHR30461">
    <property type="entry name" value="DNA-INVERTASE FROM LAMBDOID PROPHAGE"/>
    <property type="match status" value="1"/>
</dbReference>
<dbReference type="GO" id="GO:0003677">
    <property type="term" value="F:DNA binding"/>
    <property type="evidence" value="ECO:0007669"/>
    <property type="project" value="InterPro"/>
</dbReference>
<protein>
    <submittedName>
        <fullName evidence="3 4">Recombinase</fullName>
    </submittedName>
</protein>